<comment type="caution">
    <text evidence="1">The sequence shown here is derived from an EMBL/GenBank/DDBJ whole genome shotgun (WGS) entry which is preliminary data.</text>
</comment>
<sequence>MDSIVLNLEKQLDNKIGLSQSVSNKSDTQKYENPKECEDSHDSEPESLLRSEPESLLGSEPENPLGFKLESPLEPEPESPLEPEILNTENVIESEILIFQNGQAYPSLEAFKCVANHYALTSGFNVIYNKGNNRSNGIRRTQVFICDRYGQFKPKNKNPNKASRNVESKKCGCEWFIRFNYNQDEDKYYVSYAKLSHNHSLIPVQLMRFSSNNREIPVAIKEEILLLKRAGISTSQIQSLLMTKYRPIAKNWVHNFFLLLQQKRRNDPEFSFEFELDQHNWLKHCDYFSMPFGIFTGVTNHGLSYCATGTLLHDETCLSFE</sequence>
<keyword evidence="2" id="KW-1185">Reference proteome</keyword>
<evidence type="ECO:0000313" key="2">
    <source>
        <dbReference type="Proteomes" id="UP000789702"/>
    </source>
</evidence>
<dbReference type="EMBL" id="CAJVPU010003700">
    <property type="protein sequence ID" value="CAG8521701.1"/>
    <property type="molecule type" value="Genomic_DNA"/>
</dbReference>
<evidence type="ECO:0000313" key="1">
    <source>
        <dbReference type="EMBL" id="CAG8521701.1"/>
    </source>
</evidence>
<protein>
    <submittedName>
        <fullName evidence="1">5369_t:CDS:1</fullName>
    </submittedName>
</protein>
<organism evidence="1 2">
    <name type="scientific">Dentiscutata heterogama</name>
    <dbReference type="NCBI Taxonomy" id="1316150"/>
    <lineage>
        <taxon>Eukaryota</taxon>
        <taxon>Fungi</taxon>
        <taxon>Fungi incertae sedis</taxon>
        <taxon>Mucoromycota</taxon>
        <taxon>Glomeromycotina</taxon>
        <taxon>Glomeromycetes</taxon>
        <taxon>Diversisporales</taxon>
        <taxon>Gigasporaceae</taxon>
        <taxon>Dentiscutata</taxon>
    </lineage>
</organism>
<name>A0ACA9LEY4_9GLOM</name>
<reference evidence="1" key="1">
    <citation type="submission" date="2021-06" db="EMBL/GenBank/DDBJ databases">
        <authorList>
            <person name="Kallberg Y."/>
            <person name="Tangrot J."/>
            <person name="Rosling A."/>
        </authorList>
    </citation>
    <scope>NUCLEOTIDE SEQUENCE</scope>
    <source>
        <strain evidence="1">IL203A</strain>
    </source>
</reference>
<proteinExistence type="predicted"/>
<dbReference type="Proteomes" id="UP000789702">
    <property type="component" value="Unassembled WGS sequence"/>
</dbReference>
<gene>
    <name evidence="1" type="ORF">DHETER_LOCUS3948</name>
</gene>
<accession>A0ACA9LEY4</accession>